<evidence type="ECO:0000313" key="4">
    <source>
        <dbReference type="Proteomes" id="UP000092024"/>
    </source>
</evidence>
<dbReference type="InterPro" id="IPR036249">
    <property type="entry name" value="Thioredoxin-like_sf"/>
</dbReference>
<dbReference type="CDD" id="cd02966">
    <property type="entry name" value="TlpA_like_family"/>
    <property type="match status" value="1"/>
</dbReference>
<name>A0A1A5YPV4_9BACL</name>
<evidence type="ECO:0000259" key="2">
    <source>
        <dbReference type="PROSITE" id="PS51352"/>
    </source>
</evidence>
<dbReference type="EMBL" id="LYPA01000038">
    <property type="protein sequence ID" value="OBR67415.1"/>
    <property type="molecule type" value="Genomic_DNA"/>
</dbReference>
<dbReference type="RefSeq" id="WP_068680821.1">
    <property type="nucleotide sequence ID" value="NZ_LYPA01000038.1"/>
</dbReference>
<dbReference type="Pfam" id="PF00578">
    <property type="entry name" value="AhpC-TSA"/>
    <property type="match status" value="1"/>
</dbReference>
<dbReference type="AlphaFoldDB" id="A0A1A5YPV4"/>
<dbReference type="STRING" id="1844972.A7K91_19610"/>
<comment type="caution">
    <text evidence="3">The sequence shown here is derived from an EMBL/GenBank/DDBJ whole genome shotgun (WGS) entry which is preliminary data.</text>
</comment>
<dbReference type="GO" id="GO:0016491">
    <property type="term" value="F:oxidoreductase activity"/>
    <property type="evidence" value="ECO:0007669"/>
    <property type="project" value="InterPro"/>
</dbReference>
<accession>A0A1A5YPV4</accession>
<evidence type="ECO:0000256" key="1">
    <source>
        <dbReference type="ARBA" id="ARBA00023157"/>
    </source>
</evidence>
<protein>
    <submittedName>
        <fullName evidence="3">Redoxin</fullName>
    </submittedName>
</protein>
<gene>
    <name evidence="3" type="ORF">A7K91_19610</name>
</gene>
<dbReference type="InterPro" id="IPR000866">
    <property type="entry name" value="AhpC/TSA"/>
</dbReference>
<dbReference type="Gene3D" id="3.40.30.10">
    <property type="entry name" value="Glutaredoxin"/>
    <property type="match status" value="1"/>
</dbReference>
<evidence type="ECO:0000313" key="3">
    <source>
        <dbReference type="EMBL" id="OBR67415.1"/>
    </source>
</evidence>
<dbReference type="InterPro" id="IPR017937">
    <property type="entry name" value="Thioredoxin_CS"/>
</dbReference>
<dbReference type="PROSITE" id="PS00194">
    <property type="entry name" value="THIOREDOXIN_1"/>
    <property type="match status" value="1"/>
</dbReference>
<dbReference type="SUPFAM" id="SSF52833">
    <property type="entry name" value="Thioredoxin-like"/>
    <property type="match status" value="1"/>
</dbReference>
<dbReference type="InterPro" id="IPR050553">
    <property type="entry name" value="Thioredoxin_ResA/DsbE_sf"/>
</dbReference>
<proteinExistence type="predicted"/>
<dbReference type="Proteomes" id="UP000092024">
    <property type="component" value="Unassembled WGS sequence"/>
</dbReference>
<reference evidence="3 4" key="1">
    <citation type="submission" date="2016-05" db="EMBL/GenBank/DDBJ databases">
        <title>Paenibacillus oryzae. sp. nov., isolated from the rice root.</title>
        <authorList>
            <person name="Zhang J."/>
            <person name="Zhang X."/>
        </authorList>
    </citation>
    <scope>NUCLEOTIDE SEQUENCE [LARGE SCALE GENOMIC DNA]</scope>
    <source>
        <strain evidence="3 4">1DrF-4</strain>
    </source>
</reference>
<dbReference type="GO" id="GO:0016209">
    <property type="term" value="F:antioxidant activity"/>
    <property type="evidence" value="ECO:0007669"/>
    <property type="project" value="InterPro"/>
</dbReference>
<sequence length="193" mass="21477">MKKVIAFFVIAFLLFGVALYQYMSSNDTSAKTVEAAADFKPKAGYQAAVFKLPNLADETIEVGSGGKLALVNFWASWCGPCELEAPDLQKLHENYGDVMTLYGVNSTNYDKERNARKFVEDHGFTFPVLMDRDGAVTGLYKVNTFPTSFLIDSKGVIRERINGVITYGEWERLIQKWADSDSQAEQQTSASSN</sequence>
<dbReference type="InterPro" id="IPR013766">
    <property type="entry name" value="Thioredoxin_domain"/>
</dbReference>
<dbReference type="PANTHER" id="PTHR42852">
    <property type="entry name" value="THIOL:DISULFIDE INTERCHANGE PROTEIN DSBE"/>
    <property type="match status" value="1"/>
</dbReference>
<organism evidence="3 4">
    <name type="scientific">Paenibacillus oryzae</name>
    <dbReference type="NCBI Taxonomy" id="1844972"/>
    <lineage>
        <taxon>Bacteria</taxon>
        <taxon>Bacillati</taxon>
        <taxon>Bacillota</taxon>
        <taxon>Bacilli</taxon>
        <taxon>Bacillales</taxon>
        <taxon>Paenibacillaceae</taxon>
        <taxon>Paenibacillus</taxon>
    </lineage>
</organism>
<dbReference type="PANTHER" id="PTHR42852:SF13">
    <property type="entry name" value="PROTEIN DIPZ"/>
    <property type="match status" value="1"/>
</dbReference>
<keyword evidence="4" id="KW-1185">Reference proteome</keyword>
<keyword evidence="1" id="KW-1015">Disulfide bond</keyword>
<dbReference type="PROSITE" id="PS51352">
    <property type="entry name" value="THIOREDOXIN_2"/>
    <property type="match status" value="1"/>
</dbReference>
<feature type="domain" description="Thioredoxin" evidence="2">
    <location>
        <begin position="41"/>
        <end position="179"/>
    </location>
</feature>